<evidence type="ECO:0000256" key="1">
    <source>
        <dbReference type="ARBA" id="ARBA00038228"/>
    </source>
</evidence>
<comment type="caution">
    <text evidence="4">The sequence shown here is derived from an EMBL/GenBank/DDBJ whole genome shotgun (WGS) entry which is preliminary data.</text>
</comment>
<keyword evidence="3" id="KW-0812">Transmembrane</keyword>
<keyword evidence="3" id="KW-0472">Membrane</keyword>
<sequence length="210" mass="24583">MTASLEVSVNGSCSCWSIFITIVALLYIFFDVNYFIRLAVTIVWGRLFNKKTNVEDTTEIYGIVTTADIDIFFKHMNNARYVRELDFARFHFYDRTGLYEEITKAKAHALQTASYIRYRRTIPTFTPYKITTKIIAWDERTLYLEQQFITFDGFVRALVLSKQGTIGLNVPEVMARLTKKDISYRPVPPQELEDWLKSIDKSSERLKKKE</sequence>
<dbReference type="PANTHER" id="PTHR12475">
    <property type="match status" value="1"/>
</dbReference>
<proteinExistence type="inferred from homology"/>
<protein>
    <recommendedName>
        <fullName evidence="2">Protein THEM6</fullName>
    </recommendedName>
</protein>
<comment type="similarity">
    <text evidence="1">Belongs to the THEM6 family.</text>
</comment>
<organism evidence="4 5">
    <name type="scientific">Cryptolaemus montrouzieri</name>
    <dbReference type="NCBI Taxonomy" id="559131"/>
    <lineage>
        <taxon>Eukaryota</taxon>
        <taxon>Metazoa</taxon>
        <taxon>Ecdysozoa</taxon>
        <taxon>Arthropoda</taxon>
        <taxon>Hexapoda</taxon>
        <taxon>Insecta</taxon>
        <taxon>Pterygota</taxon>
        <taxon>Neoptera</taxon>
        <taxon>Endopterygota</taxon>
        <taxon>Coleoptera</taxon>
        <taxon>Polyphaga</taxon>
        <taxon>Cucujiformia</taxon>
        <taxon>Coccinelloidea</taxon>
        <taxon>Coccinellidae</taxon>
        <taxon>Scymninae</taxon>
        <taxon>Scymnini</taxon>
        <taxon>Cryptolaemus</taxon>
    </lineage>
</organism>
<dbReference type="SUPFAM" id="SSF54637">
    <property type="entry name" value="Thioesterase/thiol ester dehydrase-isomerase"/>
    <property type="match status" value="1"/>
</dbReference>
<keyword evidence="3" id="KW-1133">Transmembrane helix</keyword>
<dbReference type="PANTHER" id="PTHR12475:SF4">
    <property type="entry name" value="PROTEIN THEM6"/>
    <property type="match status" value="1"/>
</dbReference>
<name>A0ABD2MI44_9CUCU</name>
<dbReference type="CDD" id="cd00586">
    <property type="entry name" value="4HBT"/>
    <property type="match status" value="1"/>
</dbReference>
<evidence type="ECO:0000313" key="4">
    <source>
        <dbReference type="EMBL" id="KAL3266032.1"/>
    </source>
</evidence>
<dbReference type="EMBL" id="JABFTP020000001">
    <property type="protein sequence ID" value="KAL3266032.1"/>
    <property type="molecule type" value="Genomic_DNA"/>
</dbReference>
<dbReference type="InterPro" id="IPR029069">
    <property type="entry name" value="HotDog_dom_sf"/>
</dbReference>
<accession>A0ABD2MI44</accession>
<gene>
    <name evidence="4" type="ORF">HHI36_010219</name>
</gene>
<evidence type="ECO:0000256" key="2">
    <source>
        <dbReference type="ARBA" id="ARBA00041112"/>
    </source>
</evidence>
<dbReference type="Pfam" id="PF13279">
    <property type="entry name" value="4HBT_2"/>
    <property type="match status" value="1"/>
</dbReference>
<dbReference type="AlphaFoldDB" id="A0ABD2MI44"/>
<dbReference type="Proteomes" id="UP001516400">
    <property type="component" value="Unassembled WGS sequence"/>
</dbReference>
<evidence type="ECO:0000256" key="3">
    <source>
        <dbReference type="SAM" id="Phobius"/>
    </source>
</evidence>
<evidence type="ECO:0000313" key="5">
    <source>
        <dbReference type="Proteomes" id="UP001516400"/>
    </source>
</evidence>
<keyword evidence="5" id="KW-1185">Reference proteome</keyword>
<feature type="transmembrane region" description="Helical" evidence="3">
    <location>
        <begin position="16"/>
        <end position="36"/>
    </location>
</feature>
<dbReference type="Gene3D" id="3.10.129.10">
    <property type="entry name" value="Hotdog Thioesterase"/>
    <property type="match status" value="1"/>
</dbReference>
<dbReference type="InterPro" id="IPR051490">
    <property type="entry name" value="THEM6_lcsJ_thioesterase"/>
</dbReference>
<reference evidence="4 5" key="1">
    <citation type="journal article" date="2021" name="BMC Biol.">
        <title>Horizontally acquired antibacterial genes associated with adaptive radiation of ladybird beetles.</title>
        <authorList>
            <person name="Li H.S."/>
            <person name="Tang X.F."/>
            <person name="Huang Y.H."/>
            <person name="Xu Z.Y."/>
            <person name="Chen M.L."/>
            <person name="Du X.Y."/>
            <person name="Qiu B.Y."/>
            <person name="Chen P.T."/>
            <person name="Zhang W."/>
            <person name="Slipinski A."/>
            <person name="Escalona H.E."/>
            <person name="Waterhouse R.M."/>
            <person name="Zwick A."/>
            <person name="Pang H."/>
        </authorList>
    </citation>
    <scope>NUCLEOTIDE SEQUENCE [LARGE SCALE GENOMIC DNA]</scope>
    <source>
        <strain evidence="4">SYSU2018</strain>
    </source>
</reference>